<accession>A0ABQ9VHA1</accession>
<proteinExistence type="predicted"/>
<gene>
    <name evidence="2" type="ORF">P7K49_013856</name>
</gene>
<dbReference type="EMBL" id="JASSZA010000006">
    <property type="protein sequence ID" value="KAK2108691.1"/>
    <property type="molecule type" value="Genomic_DNA"/>
</dbReference>
<feature type="compositionally biased region" description="Low complexity" evidence="1">
    <location>
        <begin position="56"/>
        <end position="76"/>
    </location>
</feature>
<comment type="caution">
    <text evidence="2">The sequence shown here is derived from an EMBL/GenBank/DDBJ whole genome shotgun (WGS) entry which is preliminary data.</text>
</comment>
<name>A0ABQ9VHA1_SAGOE</name>
<evidence type="ECO:0000256" key="1">
    <source>
        <dbReference type="SAM" id="MobiDB-lite"/>
    </source>
</evidence>
<evidence type="ECO:0000313" key="2">
    <source>
        <dbReference type="EMBL" id="KAK2108691.1"/>
    </source>
</evidence>
<feature type="region of interest" description="Disordered" evidence="1">
    <location>
        <begin position="1"/>
        <end position="166"/>
    </location>
</feature>
<reference evidence="2 3" key="1">
    <citation type="submission" date="2023-05" db="EMBL/GenBank/DDBJ databases">
        <title>B98-5 Cell Line De Novo Hybrid Assembly: An Optical Mapping Approach.</title>
        <authorList>
            <person name="Kananen K."/>
            <person name="Auerbach J.A."/>
            <person name="Kautto E."/>
            <person name="Blachly J.S."/>
        </authorList>
    </citation>
    <scope>NUCLEOTIDE SEQUENCE [LARGE SCALE GENOMIC DNA]</scope>
    <source>
        <strain evidence="2">B95-8</strain>
        <tissue evidence="2">Cell line</tissue>
    </source>
</reference>
<organism evidence="2 3">
    <name type="scientific">Saguinus oedipus</name>
    <name type="common">Cotton-top tamarin</name>
    <name type="synonym">Oedipomidas oedipus</name>
    <dbReference type="NCBI Taxonomy" id="9490"/>
    <lineage>
        <taxon>Eukaryota</taxon>
        <taxon>Metazoa</taxon>
        <taxon>Chordata</taxon>
        <taxon>Craniata</taxon>
        <taxon>Vertebrata</taxon>
        <taxon>Euteleostomi</taxon>
        <taxon>Mammalia</taxon>
        <taxon>Eutheria</taxon>
        <taxon>Euarchontoglires</taxon>
        <taxon>Primates</taxon>
        <taxon>Haplorrhini</taxon>
        <taxon>Platyrrhini</taxon>
        <taxon>Cebidae</taxon>
        <taxon>Callitrichinae</taxon>
        <taxon>Saguinus</taxon>
    </lineage>
</organism>
<evidence type="ECO:0000313" key="3">
    <source>
        <dbReference type="Proteomes" id="UP001266305"/>
    </source>
</evidence>
<sequence>MKAGRAGGACPVTPKREKRTPARLPGPPRPRAAAKLGSEHARAAGSGLPDNAAAVTASPRTGTAATTAPGAAAFRTASEKAEGAAETPPPRGGGRILASCSGRHPQPLGSACPCRRGFRWRDLGGTLPASASGPPVPAGRPGPYLPLGTSAASRRKRKGSLSPSIS</sequence>
<feature type="compositionally biased region" description="Pro residues" evidence="1">
    <location>
        <begin position="134"/>
        <end position="144"/>
    </location>
</feature>
<keyword evidence="3" id="KW-1185">Reference proteome</keyword>
<dbReference type="Proteomes" id="UP001266305">
    <property type="component" value="Unassembled WGS sequence"/>
</dbReference>
<protein>
    <submittedName>
        <fullName evidence="2">Uncharacterized protein</fullName>
    </submittedName>
</protein>